<comment type="similarity">
    <text evidence="2">Belongs to the MTB12 family.</text>
</comment>
<gene>
    <name evidence="5" type="ORF">AB0I48_30920</name>
</gene>
<feature type="chain" id="PRO_5047262092" description="Low molecular weight antigen MTB12-like C-terminal domain-containing protein" evidence="3">
    <location>
        <begin position="25"/>
        <end position="171"/>
    </location>
</feature>
<evidence type="ECO:0000256" key="2">
    <source>
        <dbReference type="ARBA" id="ARBA00093774"/>
    </source>
</evidence>
<dbReference type="PROSITE" id="PS51257">
    <property type="entry name" value="PROKAR_LIPOPROTEIN"/>
    <property type="match status" value="1"/>
</dbReference>
<evidence type="ECO:0000256" key="1">
    <source>
        <dbReference type="ARBA" id="ARBA00022729"/>
    </source>
</evidence>
<feature type="domain" description="Low molecular weight antigen MTB12-like C-terminal" evidence="4">
    <location>
        <begin position="58"/>
        <end position="167"/>
    </location>
</feature>
<name>A0ABV3G2T8_9NOCA</name>
<dbReference type="Proteomes" id="UP001551695">
    <property type="component" value="Unassembled WGS sequence"/>
</dbReference>
<dbReference type="InterPro" id="IPR058644">
    <property type="entry name" value="Mtb12-like_C"/>
</dbReference>
<sequence length="171" mass="16737">MRISFPRTAAVCSGLALVAAVALTGCSSDDESSDSASTSASASSAASSAAAAPGAADAETTKAITDAYTVFFNAAAPVDQRIASVEKGDIFAPVLQAQAADPAKGGTTATVSAVKVVDATNAKVTYTLLMGGNPVLPNQGGEAVKIDGKWKVGASTFCALMALQGGTSAAC</sequence>
<accession>A0ABV3G2T8</accession>
<protein>
    <recommendedName>
        <fullName evidence="4">Low molecular weight antigen MTB12-like C-terminal domain-containing protein</fullName>
    </recommendedName>
</protein>
<dbReference type="Pfam" id="PF26580">
    <property type="entry name" value="Mtb12_C"/>
    <property type="match status" value="1"/>
</dbReference>
<evidence type="ECO:0000313" key="5">
    <source>
        <dbReference type="EMBL" id="MEV0711981.1"/>
    </source>
</evidence>
<dbReference type="EMBL" id="JBFAKC010000018">
    <property type="protein sequence ID" value="MEV0711981.1"/>
    <property type="molecule type" value="Genomic_DNA"/>
</dbReference>
<dbReference type="RefSeq" id="WP_109530469.1">
    <property type="nucleotide sequence ID" value="NZ_JBEXKW010000145.1"/>
</dbReference>
<organism evidence="5 6">
    <name type="scientific">Nocardia aurea</name>
    <dbReference type="NCBI Taxonomy" id="2144174"/>
    <lineage>
        <taxon>Bacteria</taxon>
        <taxon>Bacillati</taxon>
        <taxon>Actinomycetota</taxon>
        <taxon>Actinomycetes</taxon>
        <taxon>Mycobacteriales</taxon>
        <taxon>Nocardiaceae</taxon>
        <taxon>Nocardia</taxon>
    </lineage>
</organism>
<evidence type="ECO:0000256" key="3">
    <source>
        <dbReference type="SAM" id="SignalP"/>
    </source>
</evidence>
<reference evidence="5 6" key="1">
    <citation type="submission" date="2024-06" db="EMBL/GenBank/DDBJ databases">
        <title>The Natural Products Discovery Center: Release of the First 8490 Sequenced Strains for Exploring Actinobacteria Biosynthetic Diversity.</title>
        <authorList>
            <person name="Kalkreuter E."/>
            <person name="Kautsar S.A."/>
            <person name="Yang D."/>
            <person name="Bader C.D."/>
            <person name="Teijaro C.N."/>
            <person name="Fluegel L."/>
            <person name="Davis C.M."/>
            <person name="Simpson J.R."/>
            <person name="Lauterbach L."/>
            <person name="Steele A.D."/>
            <person name="Gui C."/>
            <person name="Meng S."/>
            <person name="Li G."/>
            <person name="Viehrig K."/>
            <person name="Ye F."/>
            <person name="Su P."/>
            <person name="Kiefer A.F."/>
            <person name="Nichols A."/>
            <person name="Cepeda A.J."/>
            <person name="Yan W."/>
            <person name="Fan B."/>
            <person name="Jiang Y."/>
            <person name="Adhikari A."/>
            <person name="Zheng C.-J."/>
            <person name="Schuster L."/>
            <person name="Cowan T.M."/>
            <person name="Smanski M.J."/>
            <person name="Chevrette M.G."/>
            <person name="De Carvalho L.P.S."/>
            <person name="Shen B."/>
        </authorList>
    </citation>
    <scope>NUCLEOTIDE SEQUENCE [LARGE SCALE GENOMIC DNA]</scope>
    <source>
        <strain evidence="5 6">NPDC050403</strain>
    </source>
</reference>
<keyword evidence="6" id="KW-1185">Reference proteome</keyword>
<feature type="signal peptide" evidence="3">
    <location>
        <begin position="1"/>
        <end position="24"/>
    </location>
</feature>
<evidence type="ECO:0000313" key="6">
    <source>
        <dbReference type="Proteomes" id="UP001551695"/>
    </source>
</evidence>
<comment type="caution">
    <text evidence="5">The sequence shown here is derived from an EMBL/GenBank/DDBJ whole genome shotgun (WGS) entry which is preliminary data.</text>
</comment>
<keyword evidence="1 3" id="KW-0732">Signal</keyword>
<proteinExistence type="inferred from homology"/>
<evidence type="ECO:0000259" key="4">
    <source>
        <dbReference type="Pfam" id="PF26580"/>
    </source>
</evidence>